<dbReference type="InterPro" id="IPR004087">
    <property type="entry name" value="KH_dom"/>
</dbReference>
<evidence type="ECO:0000313" key="5">
    <source>
        <dbReference type="EMBL" id="KAG8368595.1"/>
    </source>
</evidence>
<reference evidence="5" key="1">
    <citation type="submission" date="2019-10" db="EMBL/GenBank/DDBJ databases">
        <authorList>
            <person name="Zhang R."/>
            <person name="Pan Y."/>
            <person name="Wang J."/>
            <person name="Ma R."/>
            <person name="Yu S."/>
        </authorList>
    </citation>
    <scope>NUCLEOTIDE SEQUENCE</scope>
    <source>
        <strain evidence="5">LA-IB0</strain>
        <tissue evidence="5">Leaf</tissue>
    </source>
</reference>
<dbReference type="SMART" id="SM00322">
    <property type="entry name" value="KH"/>
    <property type="match status" value="5"/>
</dbReference>
<gene>
    <name evidence="5" type="ORF">BUALT_Bualt15G0061800</name>
</gene>
<dbReference type="Gene3D" id="3.30.310.210">
    <property type="match status" value="1"/>
</dbReference>
<dbReference type="InterPro" id="IPR004088">
    <property type="entry name" value="KH_dom_type_1"/>
</dbReference>
<feature type="domain" description="K Homology" evidence="4">
    <location>
        <begin position="318"/>
        <end position="394"/>
    </location>
</feature>
<feature type="domain" description="K Homology" evidence="4">
    <location>
        <begin position="175"/>
        <end position="250"/>
    </location>
</feature>
<name>A0AAV6WNN3_9LAMI</name>
<organism evidence="5 6">
    <name type="scientific">Buddleja alternifolia</name>
    <dbReference type="NCBI Taxonomy" id="168488"/>
    <lineage>
        <taxon>Eukaryota</taxon>
        <taxon>Viridiplantae</taxon>
        <taxon>Streptophyta</taxon>
        <taxon>Embryophyta</taxon>
        <taxon>Tracheophyta</taxon>
        <taxon>Spermatophyta</taxon>
        <taxon>Magnoliopsida</taxon>
        <taxon>eudicotyledons</taxon>
        <taxon>Gunneridae</taxon>
        <taxon>Pentapetalae</taxon>
        <taxon>asterids</taxon>
        <taxon>lamiids</taxon>
        <taxon>Lamiales</taxon>
        <taxon>Scrophulariaceae</taxon>
        <taxon>Buddlejeae</taxon>
        <taxon>Buddleja</taxon>
    </lineage>
</organism>
<dbReference type="EMBL" id="WHWC01000015">
    <property type="protein sequence ID" value="KAG8368595.1"/>
    <property type="molecule type" value="Genomic_DNA"/>
</dbReference>
<dbReference type="Gene3D" id="3.30.1370.10">
    <property type="entry name" value="K Homology domain, type 1"/>
    <property type="match status" value="3"/>
</dbReference>
<keyword evidence="1" id="KW-0677">Repeat</keyword>
<comment type="caution">
    <text evidence="5">The sequence shown here is derived from an EMBL/GenBank/DDBJ whole genome shotgun (WGS) entry which is preliminary data.</text>
</comment>
<dbReference type="CDD" id="cd22460">
    <property type="entry name" value="KH-I_PEPPER_rpt2_like"/>
    <property type="match status" value="1"/>
</dbReference>
<evidence type="ECO:0000256" key="1">
    <source>
        <dbReference type="ARBA" id="ARBA00022737"/>
    </source>
</evidence>
<dbReference type="Proteomes" id="UP000826271">
    <property type="component" value="Unassembled WGS sequence"/>
</dbReference>
<dbReference type="PANTHER" id="PTHR10288">
    <property type="entry name" value="KH DOMAIN CONTAINING RNA BINDING PROTEIN"/>
    <property type="match status" value="1"/>
</dbReference>
<dbReference type="AlphaFoldDB" id="A0AAV6WNN3"/>
<dbReference type="SUPFAM" id="SSF54791">
    <property type="entry name" value="Eukaryotic type KH-domain (KH-domain type I)"/>
    <property type="match status" value="5"/>
</dbReference>
<feature type="domain" description="K Homology" evidence="4">
    <location>
        <begin position="409"/>
        <end position="484"/>
    </location>
</feature>
<sequence length="664" mass="71141">MENSLLFPSVNPLINTTMQEPNPNNTTHPTTSAAATFTGVASSKRSKPPQPPLYVPPGHVAFRLLCHASRVGGLIGKSGSIIKHLQQLTNSKIRIDYPADSGDHRVVAVISTPNIVNRIKLAIKEEENNGGRLIEENRDDEEWFDVSAAQEGIVRVFERVVEVAADGDDVAAIGAVVSCRLLLWKNQGGAIIGKGGKVVEKIKKDTGTRIKVLNSEKFLSGSSTTGEIVEIEGDVLAVKKALIAVTRRLQEFPLLDKARTFGTRPLEAESLPIPTVDLPSQRSPILQPVPSNSINHAAIGGPSSLEKVPDMDSRTQQHEVVFKILCPSERVGGIIGKDGSIIKALQNETGASITIGPTLAECHERLITVTAMEIVKTQYSPAQNAAVRVFSRSMEAGVVKGLNSGSKGSPVSARVVVSSNQVGCLLGKGGKIISEMRKVTGAGLRLLRGNQVPKCASENDEVLQITGEFVNVQDALYRVTGRLRDNTFWIKMSNGNGNRNSMGADNRAYGPPFGSHLSNSTSDNLNGRKSLTESMDRLGISNNINRSAVPNLLESPTISRANRDNKDIRRRSPSVKGGVEPDSGNRSAIVTNTTVEIAVPDTVIGFIFGENGSNLDRLRQISGAKVTVREPHPGTTERTLVISGMPVETQAAQSLLQAFIQAGS</sequence>
<evidence type="ECO:0000313" key="6">
    <source>
        <dbReference type="Proteomes" id="UP000826271"/>
    </source>
</evidence>
<dbReference type="InterPro" id="IPR036612">
    <property type="entry name" value="KH_dom_type_1_sf"/>
</dbReference>
<feature type="region of interest" description="Disordered" evidence="3">
    <location>
        <begin position="555"/>
        <end position="586"/>
    </location>
</feature>
<feature type="domain" description="K Homology" evidence="4">
    <location>
        <begin position="58"/>
        <end position="128"/>
    </location>
</feature>
<evidence type="ECO:0000259" key="4">
    <source>
        <dbReference type="SMART" id="SM00322"/>
    </source>
</evidence>
<dbReference type="CDD" id="cd22459">
    <property type="entry name" value="KH-I_PEPPER_rpt1_like"/>
    <property type="match status" value="1"/>
</dbReference>
<protein>
    <recommendedName>
        <fullName evidence="4">K Homology domain-containing protein</fullName>
    </recommendedName>
</protein>
<keyword evidence="2" id="KW-0694">RNA-binding</keyword>
<feature type="domain" description="K Homology" evidence="4">
    <location>
        <begin position="591"/>
        <end position="661"/>
    </location>
</feature>
<evidence type="ECO:0000256" key="3">
    <source>
        <dbReference type="SAM" id="MobiDB-lite"/>
    </source>
</evidence>
<dbReference type="PROSITE" id="PS50084">
    <property type="entry name" value="KH_TYPE_1"/>
    <property type="match status" value="5"/>
</dbReference>
<proteinExistence type="predicted"/>
<keyword evidence="6" id="KW-1185">Reference proteome</keyword>
<evidence type="ECO:0000256" key="2">
    <source>
        <dbReference type="PROSITE-ProRule" id="PRU00117"/>
    </source>
</evidence>
<dbReference type="Pfam" id="PF00013">
    <property type="entry name" value="KH_1"/>
    <property type="match status" value="5"/>
</dbReference>
<accession>A0AAV6WNN3</accession>
<dbReference type="GO" id="GO:0003723">
    <property type="term" value="F:RNA binding"/>
    <property type="evidence" value="ECO:0007669"/>
    <property type="project" value="UniProtKB-UniRule"/>
</dbReference>